<dbReference type="PROSITE" id="PS01186">
    <property type="entry name" value="EGF_2"/>
    <property type="match status" value="2"/>
</dbReference>
<dbReference type="PROSITE" id="PS50026">
    <property type="entry name" value="EGF_3"/>
    <property type="match status" value="2"/>
</dbReference>
<keyword evidence="4 13" id="KW-0732">Signal</keyword>
<dbReference type="FunFam" id="2.10.25.10:FF:000394">
    <property type="entry name" value="Epidermal growth factor-like protein 8"/>
    <property type="match status" value="1"/>
</dbReference>
<feature type="disulfide bond" evidence="11">
    <location>
        <begin position="132"/>
        <end position="141"/>
    </location>
</feature>
<dbReference type="OMA" id="QPDQCEC"/>
<keyword evidence="17" id="KW-1185">Reference proteome</keyword>
<dbReference type="PROSITE" id="PS51041">
    <property type="entry name" value="EMI"/>
    <property type="match status" value="1"/>
</dbReference>
<dbReference type="GO" id="GO:0005509">
    <property type="term" value="F:calcium ion binding"/>
    <property type="evidence" value="ECO:0007669"/>
    <property type="project" value="InterPro"/>
</dbReference>
<dbReference type="Ensembl" id="ENSSMRT00000016036.1">
    <property type="protein sequence ID" value="ENSSMRP00000013777.1"/>
    <property type="gene ID" value="ENSSMRG00000010702.1"/>
</dbReference>
<evidence type="ECO:0000256" key="8">
    <source>
        <dbReference type="ARBA" id="ARBA00023157"/>
    </source>
</evidence>
<dbReference type="Proteomes" id="UP000694421">
    <property type="component" value="Unplaced"/>
</dbReference>
<feature type="domain" description="EGF-like" evidence="14">
    <location>
        <begin position="144"/>
        <end position="184"/>
    </location>
</feature>
<dbReference type="GO" id="GO:0005102">
    <property type="term" value="F:signaling receptor binding"/>
    <property type="evidence" value="ECO:0007669"/>
    <property type="project" value="TreeGrafter"/>
</dbReference>
<dbReference type="InterPro" id="IPR009030">
    <property type="entry name" value="Growth_fac_rcpt_cys_sf"/>
</dbReference>
<evidence type="ECO:0000256" key="3">
    <source>
        <dbReference type="ARBA" id="ARBA00022536"/>
    </source>
</evidence>
<evidence type="ECO:0000256" key="10">
    <source>
        <dbReference type="ARBA" id="ARBA00068658"/>
    </source>
</evidence>
<dbReference type="Pfam" id="PF07546">
    <property type="entry name" value="EMI"/>
    <property type="match status" value="1"/>
</dbReference>
<feature type="coiled-coil region" evidence="12">
    <location>
        <begin position="205"/>
        <end position="268"/>
    </location>
</feature>
<evidence type="ECO:0000259" key="14">
    <source>
        <dbReference type="PROSITE" id="PS50026"/>
    </source>
</evidence>
<dbReference type="SMART" id="SM00179">
    <property type="entry name" value="EGF_CA"/>
    <property type="match status" value="1"/>
</dbReference>
<keyword evidence="2" id="KW-0964">Secreted</keyword>
<dbReference type="Gene3D" id="2.10.25.10">
    <property type="entry name" value="Laminin"/>
    <property type="match status" value="2"/>
</dbReference>
<dbReference type="PROSITE" id="PS00022">
    <property type="entry name" value="EGF_1"/>
    <property type="match status" value="1"/>
</dbReference>
<dbReference type="InterPro" id="IPR049883">
    <property type="entry name" value="NOTCH1_EGF-like"/>
</dbReference>
<comment type="caution">
    <text evidence="11">Lacks conserved residue(s) required for the propagation of feature annotation.</text>
</comment>
<dbReference type="PANTHER" id="PTHR14949:SF56">
    <property type="entry name" value="EGF-LIKE-DOMAIN, MULTIPLE 7"/>
    <property type="match status" value="1"/>
</dbReference>
<feature type="signal peptide" evidence="13">
    <location>
        <begin position="1"/>
        <end position="27"/>
    </location>
</feature>
<dbReference type="InterPro" id="IPR000742">
    <property type="entry name" value="EGF"/>
</dbReference>
<evidence type="ECO:0000313" key="17">
    <source>
        <dbReference type="Proteomes" id="UP000694421"/>
    </source>
</evidence>
<keyword evidence="5" id="KW-0677">Repeat</keyword>
<evidence type="ECO:0000256" key="11">
    <source>
        <dbReference type="PROSITE-ProRule" id="PRU00076"/>
    </source>
</evidence>
<evidence type="ECO:0000256" key="12">
    <source>
        <dbReference type="SAM" id="Coils"/>
    </source>
</evidence>
<evidence type="ECO:0000256" key="9">
    <source>
        <dbReference type="ARBA" id="ARBA00023180"/>
    </source>
</evidence>
<comment type="subcellular location">
    <subcellularLocation>
        <location evidence="1">Secreted</location>
    </subcellularLocation>
</comment>
<dbReference type="Ensembl" id="ENSSMRT00000016037.1">
    <property type="protein sequence ID" value="ENSSMRP00000013778.1"/>
    <property type="gene ID" value="ENSSMRG00000010702.1"/>
</dbReference>
<reference evidence="16" key="1">
    <citation type="submission" date="2025-05" db="UniProtKB">
        <authorList>
            <consortium name="Ensembl"/>
        </authorList>
    </citation>
    <scope>IDENTIFICATION</scope>
</reference>
<dbReference type="GO" id="GO:0009986">
    <property type="term" value="C:cell surface"/>
    <property type="evidence" value="ECO:0007669"/>
    <property type="project" value="TreeGrafter"/>
</dbReference>
<feature type="domain" description="EMI" evidence="15">
    <location>
        <begin position="33"/>
        <end position="111"/>
    </location>
</feature>
<dbReference type="InterPro" id="IPR013032">
    <property type="entry name" value="EGF-like_CS"/>
</dbReference>
<keyword evidence="7 12" id="KW-0175">Coiled coil</keyword>
<dbReference type="InterPro" id="IPR000152">
    <property type="entry name" value="EGF-type_Asp/Asn_hydroxyl_site"/>
</dbReference>
<evidence type="ECO:0000256" key="7">
    <source>
        <dbReference type="ARBA" id="ARBA00023054"/>
    </source>
</evidence>
<dbReference type="GO" id="GO:0005576">
    <property type="term" value="C:extracellular region"/>
    <property type="evidence" value="ECO:0007669"/>
    <property type="project" value="UniProtKB-SubCell"/>
</dbReference>
<keyword evidence="3 11" id="KW-0245">EGF-like domain</keyword>
<dbReference type="InterPro" id="IPR050969">
    <property type="entry name" value="Dev_Signal_Modulators"/>
</dbReference>
<keyword evidence="9" id="KW-0325">Glycoprotein</keyword>
<dbReference type="InterPro" id="IPR001881">
    <property type="entry name" value="EGF-like_Ca-bd_dom"/>
</dbReference>
<evidence type="ECO:0000256" key="1">
    <source>
        <dbReference type="ARBA" id="ARBA00004613"/>
    </source>
</evidence>
<dbReference type="SMART" id="SM00181">
    <property type="entry name" value="EGF"/>
    <property type="match status" value="2"/>
</dbReference>
<keyword evidence="6" id="KW-0106">Calcium</keyword>
<feature type="disulfide bond" evidence="11">
    <location>
        <begin position="114"/>
        <end position="124"/>
    </location>
</feature>
<organism evidence="16 17">
    <name type="scientific">Salvator merianae</name>
    <name type="common">Argentine black and white tegu</name>
    <name type="synonym">Tupinambis merianae</name>
    <dbReference type="NCBI Taxonomy" id="96440"/>
    <lineage>
        <taxon>Eukaryota</taxon>
        <taxon>Metazoa</taxon>
        <taxon>Chordata</taxon>
        <taxon>Craniata</taxon>
        <taxon>Vertebrata</taxon>
        <taxon>Euteleostomi</taxon>
        <taxon>Lepidosauria</taxon>
        <taxon>Squamata</taxon>
        <taxon>Bifurcata</taxon>
        <taxon>Unidentata</taxon>
        <taxon>Episquamata</taxon>
        <taxon>Laterata</taxon>
        <taxon>Teiioidea</taxon>
        <taxon>Teiidae</taxon>
        <taxon>Salvator</taxon>
    </lineage>
</organism>
<dbReference type="InterPro" id="IPR018097">
    <property type="entry name" value="EGF_Ca-bd_CS"/>
</dbReference>
<proteinExistence type="predicted"/>
<dbReference type="CDD" id="cd00054">
    <property type="entry name" value="EGF_CA"/>
    <property type="match status" value="1"/>
</dbReference>
<evidence type="ECO:0000256" key="2">
    <source>
        <dbReference type="ARBA" id="ARBA00022525"/>
    </source>
</evidence>
<dbReference type="Pfam" id="PF07645">
    <property type="entry name" value="EGF_CA"/>
    <property type="match status" value="1"/>
</dbReference>
<dbReference type="Pfam" id="PF12661">
    <property type="entry name" value="hEGF"/>
    <property type="match status" value="1"/>
</dbReference>
<evidence type="ECO:0000259" key="15">
    <source>
        <dbReference type="PROSITE" id="PS51041"/>
    </source>
</evidence>
<keyword evidence="8 11" id="KW-1015">Disulfide bond</keyword>
<feature type="domain" description="EGF-like" evidence="14">
    <location>
        <begin position="110"/>
        <end position="142"/>
    </location>
</feature>
<protein>
    <recommendedName>
        <fullName evidence="10">Epidermal growth factor-like protein 8</fullName>
    </recommendedName>
</protein>
<dbReference type="PROSITE" id="PS00010">
    <property type="entry name" value="ASX_HYDROXYL"/>
    <property type="match status" value="1"/>
</dbReference>
<dbReference type="AlphaFoldDB" id="A0A8D0BVF1"/>
<feature type="chain" id="PRO_5044682767" description="Epidermal growth factor-like protein 8" evidence="13">
    <location>
        <begin position="28"/>
        <end position="287"/>
    </location>
</feature>
<dbReference type="FunFam" id="2.10.25.10:FF:000010">
    <property type="entry name" value="Pro-epidermal growth factor"/>
    <property type="match status" value="1"/>
</dbReference>
<dbReference type="SUPFAM" id="SSF57184">
    <property type="entry name" value="Growth factor receptor domain"/>
    <property type="match status" value="1"/>
</dbReference>
<evidence type="ECO:0000256" key="13">
    <source>
        <dbReference type="SAM" id="SignalP"/>
    </source>
</evidence>
<dbReference type="PANTHER" id="PTHR14949">
    <property type="entry name" value="EGF-LIKE-DOMAIN, MULTIPLE 7, 8"/>
    <property type="match status" value="1"/>
</dbReference>
<accession>A0A8D0BVF1</accession>
<evidence type="ECO:0000256" key="4">
    <source>
        <dbReference type="ARBA" id="ARBA00022729"/>
    </source>
</evidence>
<dbReference type="InterPro" id="IPR011489">
    <property type="entry name" value="EMI_domain"/>
</dbReference>
<evidence type="ECO:0000256" key="5">
    <source>
        <dbReference type="ARBA" id="ARBA00022737"/>
    </source>
</evidence>
<evidence type="ECO:0000256" key="6">
    <source>
        <dbReference type="ARBA" id="ARBA00022837"/>
    </source>
</evidence>
<dbReference type="PROSITE" id="PS01187">
    <property type="entry name" value="EGF_CA"/>
    <property type="match status" value="1"/>
</dbReference>
<evidence type="ECO:0000313" key="16">
    <source>
        <dbReference type="Ensembl" id="ENSSMRP00000013777.1"/>
    </source>
</evidence>
<dbReference type="GeneTree" id="ENSGT00940000162975"/>
<name>A0A8D0BVF1_SALMN</name>
<sequence length="287" mass="32108">MRRLSTVPTVFLCGGLLVICLLRVAFGQSKQPKGRVCGRNVLRIPLAYNETYTKPVHQPYLTLCTGSRVCSTYRTTYRVAMRQVRKEILQTSVTCCQGWKKRHLGDTKCEEAVCHKPCQNGGVCVQPNQCQCQPGWGGRYCHVDVDECRAPVALCAHLCLNTAGSYKCQCNPGYSLEPDGRSCHLVPTAQAAPVLGSRVHVLESQEKVPNEIQELQAKLEQLEERLERALSVLPPPLEPTQLKELWSRLRYLDQVESLSDQLLFLEEKLGDCACQNGKNGFGYDLAR</sequence>